<proteinExistence type="predicted"/>
<organism evidence="2 3">
    <name type="scientific">Trichogramma brassicae</name>
    <dbReference type="NCBI Taxonomy" id="86971"/>
    <lineage>
        <taxon>Eukaryota</taxon>
        <taxon>Metazoa</taxon>
        <taxon>Ecdysozoa</taxon>
        <taxon>Arthropoda</taxon>
        <taxon>Hexapoda</taxon>
        <taxon>Insecta</taxon>
        <taxon>Pterygota</taxon>
        <taxon>Neoptera</taxon>
        <taxon>Endopterygota</taxon>
        <taxon>Hymenoptera</taxon>
        <taxon>Apocrita</taxon>
        <taxon>Proctotrupomorpha</taxon>
        <taxon>Chalcidoidea</taxon>
        <taxon>Trichogrammatidae</taxon>
        <taxon>Trichogramma</taxon>
    </lineage>
</organism>
<evidence type="ECO:0000313" key="2">
    <source>
        <dbReference type="EMBL" id="CAB0029209.1"/>
    </source>
</evidence>
<evidence type="ECO:0000256" key="1">
    <source>
        <dbReference type="SAM" id="MobiDB-lite"/>
    </source>
</evidence>
<name>A0A6H5HW31_9HYME</name>
<feature type="region of interest" description="Disordered" evidence="1">
    <location>
        <begin position="137"/>
        <end position="174"/>
    </location>
</feature>
<keyword evidence="3" id="KW-1185">Reference proteome</keyword>
<dbReference type="AlphaFoldDB" id="A0A6H5HW31"/>
<accession>A0A6H5HW31</accession>
<evidence type="ECO:0000313" key="3">
    <source>
        <dbReference type="Proteomes" id="UP000479190"/>
    </source>
</evidence>
<dbReference type="Proteomes" id="UP000479190">
    <property type="component" value="Unassembled WGS sequence"/>
</dbReference>
<gene>
    <name evidence="2" type="ORF">TBRA_LOCUS1271</name>
</gene>
<reference evidence="2 3" key="1">
    <citation type="submission" date="2020-02" db="EMBL/GenBank/DDBJ databases">
        <authorList>
            <person name="Ferguson B K."/>
        </authorList>
    </citation>
    <scope>NUCLEOTIDE SEQUENCE [LARGE SCALE GENOMIC DNA]</scope>
</reference>
<protein>
    <submittedName>
        <fullName evidence="2">Uncharacterized protein</fullName>
    </submittedName>
</protein>
<sequence>MAAALITSHHRSLQRVDAQRGRAPPPPRASVLVDVRDRRSPAAVLVGSQTCQRARGGRAAEEARLADFAIAKRRDCALPSRRASTPLLSALCNEVDRDVWGPTIHGTVMSRHERPQGGRLHVSQHWCVGRSPLRFLDSDRGRDPATGRTGPVPLSRASPSRSFEEPAPGSGMVQHPDLMVCQTGLSSSPVVLAPGCLPEGVLGVPERWRLPEPVEEAKACAAVEAGQAA</sequence>
<feature type="region of interest" description="Disordered" evidence="1">
    <location>
        <begin position="1"/>
        <end position="29"/>
    </location>
</feature>
<dbReference type="EMBL" id="CADCXV010000273">
    <property type="protein sequence ID" value="CAB0029209.1"/>
    <property type="molecule type" value="Genomic_DNA"/>
</dbReference>